<reference evidence="2" key="1">
    <citation type="journal article" date="2024" name="Proc. Natl. Acad. Sci. U.S.A.">
        <title>Extraordinary preservation of gene collinearity over three hundred million years revealed in homosporous lycophytes.</title>
        <authorList>
            <person name="Li C."/>
            <person name="Wickell D."/>
            <person name="Kuo L.Y."/>
            <person name="Chen X."/>
            <person name="Nie B."/>
            <person name="Liao X."/>
            <person name="Peng D."/>
            <person name="Ji J."/>
            <person name="Jenkins J."/>
            <person name="Williams M."/>
            <person name="Shu S."/>
            <person name="Plott C."/>
            <person name="Barry K."/>
            <person name="Rajasekar S."/>
            <person name="Grimwood J."/>
            <person name="Han X."/>
            <person name="Sun S."/>
            <person name="Hou Z."/>
            <person name="He W."/>
            <person name="Dai G."/>
            <person name="Sun C."/>
            <person name="Schmutz J."/>
            <person name="Leebens-Mack J.H."/>
            <person name="Li F.W."/>
            <person name="Wang L."/>
        </authorList>
    </citation>
    <scope>NUCLEOTIDE SEQUENCE [LARGE SCALE GENOMIC DNA]</scope>
    <source>
        <strain evidence="2">cv. PW_Plant_1</strain>
    </source>
</reference>
<organism evidence="1 2">
    <name type="scientific">Diphasiastrum complanatum</name>
    <name type="common">Issler's clubmoss</name>
    <name type="synonym">Lycopodium complanatum</name>
    <dbReference type="NCBI Taxonomy" id="34168"/>
    <lineage>
        <taxon>Eukaryota</taxon>
        <taxon>Viridiplantae</taxon>
        <taxon>Streptophyta</taxon>
        <taxon>Embryophyta</taxon>
        <taxon>Tracheophyta</taxon>
        <taxon>Lycopodiopsida</taxon>
        <taxon>Lycopodiales</taxon>
        <taxon>Lycopodiaceae</taxon>
        <taxon>Lycopodioideae</taxon>
        <taxon>Diphasiastrum</taxon>
    </lineage>
</organism>
<sequence length="203" mass="23112">MAEGLVVVRERDGSGGPLIDHLGGESICHVQPDTRIVLGHREPQEFGTLYITTRHLFWLSDHDPERGLSVDFLSLAMHAISRDANAYPLPCIYAQIESTGNDENEGGELLRQEEHWFDDLSRISELRLVPRDTSVLENIFRVLCECAALNPDMTNDLEGEAEWFYNVDELLTSNPECDNHSNHDLEEDPRFQDAEESEDDENF</sequence>
<comment type="caution">
    <text evidence="1">The sequence shown here is derived from an EMBL/GenBank/DDBJ whole genome shotgun (WGS) entry which is preliminary data.</text>
</comment>
<dbReference type="EMBL" id="CM055094">
    <property type="protein sequence ID" value="KAJ7562153.1"/>
    <property type="molecule type" value="Genomic_DNA"/>
</dbReference>
<proteinExistence type="predicted"/>
<keyword evidence="2" id="KW-1185">Reference proteome</keyword>
<name>A0ACC2E6F6_DIPCM</name>
<dbReference type="Proteomes" id="UP001162992">
    <property type="component" value="Chromosome 3"/>
</dbReference>
<protein>
    <submittedName>
        <fullName evidence="1">Uncharacterized protein</fullName>
    </submittedName>
</protein>
<evidence type="ECO:0000313" key="2">
    <source>
        <dbReference type="Proteomes" id="UP001162992"/>
    </source>
</evidence>
<gene>
    <name evidence="1" type="ORF">O6H91_03G056700</name>
</gene>
<accession>A0ACC2E6F6</accession>
<evidence type="ECO:0000313" key="1">
    <source>
        <dbReference type="EMBL" id="KAJ7562153.1"/>
    </source>
</evidence>